<dbReference type="CDD" id="cd00842">
    <property type="entry name" value="MPP_ASMase"/>
    <property type="match status" value="1"/>
</dbReference>
<evidence type="ECO:0000313" key="11">
    <source>
        <dbReference type="Proteomes" id="UP000308092"/>
    </source>
</evidence>
<dbReference type="Pfam" id="PF00149">
    <property type="entry name" value="Metallophos"/>
    <property type="match status" value="1"/>
</dbReference>
<dbReference type="GO" id="GO:0004767">
    <property type="term" value="F:sphingomyelin phosphodiesterase activity"/>
    <property type="evidence" value="ECO:0007669"/>
    <property type="project" value="UniProtKB-UniRule"/>
</dbReference>
<proteinExistence type="inferred from homology"/>
<dbReference type="RefSeq" id="XP_033428533.1">
    <property type="nucleotide sequence ID" value="XM_033569727.1"/>
</dbReference>
<feature type="binding site" evidence="5">
    <location>
        <position position="397"/>
    </location>
    <ligand>
        <name>Zn(2+)</name>
        <dbReference type="ChEBI" id="CHEBI:29105"/>
        <label>2</label>
    </ligand>
</feature>
<dbReference type="STRING" id="1220188.A0A4S3J6W8"/>
<organism evidence="10 11">
    <name type="scientific">Aspergillus tanneri</name>
    <dbReference type="NCBI Taxonomy" id="1220188"/>
    <lineage>
        <taxon>Eukaryota</taxon>
        <taxon>Fungi</taxon>
        <taxon>Dikarya</taxon>
        <taxon>Ascomycota</taxon>
        <taxon>Pezizomycotina</taxon>
        <taxon>Eurotiomycetes</taxon>
        <taxon>Eurotiomycetidae</taxon>
        <taxon>Eurotiales</taxon>
        <taxon>Aspergillaceae</taxon>
        <taxon>Aspergillus</taxon>
        <taxon>Aspergillus subgen. Circumdati</taxon>
    </lineage>
</organism>
<dbReference type="OrthoDB" id="282973at2759"/>
<evidence type="ECO:0000256" key="3">
    <source>
        <dbReference type="ARBA" id="ARBA00023180"/>
    </source>
</evidence>
<evidence type="ECO:0000256" key="7">
    <source>
        <dbReference type="SAM" id="SignalP"/>
    </source>
</evidence>
<sequence length="608" mass="67024">MKISLLLPLLSYTVASVQADWVQTIVKDIKNAITCAGCEGLLGALKLVADIGEGTLIRVITDVCIVTNIEDKDVCTGLIAEQGPSVYYALKNLHLGSDTSHSFCAHVLGLCEYPPVNTNLNLSKAPAASRPTPSGKNPLRIAHISDTHVDHAYEPGTSAFCTKPICCRAWNDDNKNGNVDAPCGVWGDPHADPPDRLEASMIASVAEHDPGFTLYTGDVPPHDIWMVNKSEVLSDIQSTYGQLGKLGTVYAALGNHDAAPVNLFPAPPIPAEYSPQWAYDALADEWTKLSSPKSKSSAPNGCYSAIHNNRLRIISYNSILYYKYNFYAWQDPMPTDPDGVLAWIKNELSEAESAHQRVWLIAHIPSGGPDTLHEYSAGLDQLVTRYRNTIAAVFYGHTHTDGFQISYTDYEHRTADSAAAIGYIAPSLTPTSGPPAYRIYEVDPVTFAVLDYTEYVANVTSLSPEDQEEEKNPQWTKYYSAKEAYGKHLDPPITDPTVELSPAFWHNVTLAMERDPQIFRDYWARTTRGYNVTQCEGDCATKEICALRAGDARFNCDKGGDFSGLKRELPDRPVCDDGLARLLRKMVSERADLEHLILRHPEIRNCTA</sequence>
<feature type="binding site" evidence="5">
    <location>
        <position position="255"/>
    </location>
    <ligand>
        <name>Zn(2+)</name>
        <dbReference type="ChEBI" id="CHEBI:29105"/>
        <label>2</label>
    </ligand>
</feature>
<dbReference type="GO" id="GO:0016798">
    <property type="term" value="F:hydrolase activity, acting on glycosyl bonds"/>
    <property type="evidence" value="ECO:0007669"/>
    <property type="project" value="UniProtKB-KW"/>
</dbReference>
<reference evidence="9 12" key="2">
    <citation type="submission" date="2019-08" db="EMBL/GenBank/DDBJ databases">
        <title>The genome sequence of a newly discovered highly antifungal drug resistant Aspergillus species, Aspergillus tanneri NIH 1004.</title>
        <authorList>
            <person name="Mounaud S."/>
            <person name="Singh I."/>
            <person name="Joardar V."/>
            <person name="Pakala S."/>
            <person name="Pakala S."/>
            <person name="Venepally P."/>
            <person name="Chung J.K."/>
            <person name="Losada L."/>
            <person name="Nierman W.C."/>
        </authorList>
    </citation>
    <scope>NUCLEOTIDE SEQUENCE [LARGE SCALE GENOMIC DNA]</scope>
    <source>
        <strain evidence="9 12">NIH1004</strain>
    </source>
</reference>
<dbReference type="GO" id="GO:0046872">
    <property type="term" value="F:metal ion binding"/>
    <property type="evidence" value="ECO:0007669"/>
    <property type="project" value="UniProtKB-KW"/>
</dbReference>
<dbReference type="Gene3D" id="3.60.21.10">
    <property type="match status" value="1"/>
</dbReference>
<feature type="disulfide bond" evidence="6">
    <location>
        <begin position="64"/>
        <end position="75"/>
    </location>
</feature>
<evidence type="ECO:0000256" key="5">
    <source>
        <dbReference type="PIRSR" id="PIRSR000948-1"/>
    </source>
</evidence>
<feature type="binding site" evidence="5">
    <location>
        <position position="218"/>
    </location>
    <ligand>
        <name>Zn(2+)</name>
        <dbReference type="ChEBI" id="CHEBI:29105"/>
        <label>2</label>
    </ligand>
</feature>
<keyword evidence="7" id="KW-0732">Signal</keyword>
<dbReference type="InterPro" id="IPR008139">
    <property type="entry name" value="SaposinB_dom"/>
</dbReference>
<feature type="binding site" evidence="5">
    <location>
        <position position="218"/>
    </location>
    <ligand>
        <name>Zn(2+)</name>
        <dbReference type="ChEBI" id="CHEBI:29105"/>
        <label>1</label>
    </ligand>
</feature>
<keyword evidence="5" id="KW-0862">Zinc</keyword>
<evidence type="ECO:0000313" key="12">
    <source>
        <dbReference type="Proteomes" id="UP000324241"/>
    </source>
</evidence>
<feature type="chain" id="PRO_5044089210" description="Sphingomyelin phosphodiesterase" evidence="7">
    <location>
        <begin position="20"/>
        <end position="608"/>
    </location>
</feature>
<evidence type="ECO:0000259" key="8">
    <source>
        <dbReference type="PROSITE" id="PS50015"/>
    </source>
</evidence>
<comment type="caution">
    <text evidence="10">The sequence shown here is derived from an EMBL/GenBank/DDBJ whole genome shotgun (WGS) entry which is preliminary data.</text>
</comment>
<comment type="function">
    <text evidence="4">Converts sphingomyelin to ceramide.</text>
</comment>
<gene>
    <name evidence="9" type="primary">SMPD1</name>
    <name evidence="9" type="ORF">ATNIH1004_005067</name>
    <name evidence="10" type="ORF">EYZ11_009840</name>
</gene>
<evidence type="ECO:0000256" key="4">
    <source>
        <dbReference type="PIRNR" id="PIRNR000948"/>
    </source>
</evidence>
<keyword evidence="1 4" id="KW-0378">Hydrolase</keyword>
<feature type="binding site" evidence="5">
    <location>
        <position position="363"/>
    </location>
    <ligand>
        <name>Zn(2+)</name>
        <dbReference type="ChEBI" id="CHEBI:29105"/>
        <label>2</label>
    </ligand>
</feature>
<dbReference type="PANTHER" id="PTHR10340">
    <property type="entry name" value="SPHINGOMYELIN PHOSPHODIESTERASE"/>
    <property type="match status" value="1"/>
</dbReference>
<protein>
    <recommendedName>
        <fullName evidence="4">Sphingomyelin phosphodiesterase</fullName>
    </recommendedName>
</protein>
<feature type="disulfide bond" evidence="6">
    <location>
        <begin position="535"/>
        <end position="539"/>
    </location>
</feature>
<dbReference type="GeneID" id="54327769"/>
<dbReference type="PANTHER" id="PTHR10340:SF34">
    <property type="entry name" value="SPHINGOMYELIN PHOSPHODIESTERASE"/>
    <property type="match status" value="1"/>
</dbReference>
<dbReference type="Proteomes" id="UP000324241">
    <property type="component" value="Unassembled WGS sequence"/>
</dbReference>
<keyword evidence="11" id="KW-1185">Reference proteome</keyword>
<name>A0A4S3J6W8_9EURO</name>
<keyword evidence="2 6" id="KW-1015">Disulfide bond</keyword>
<dbReference type="VEuPathDB" id="FungiDB:EYZ11_009840"/>
<feature type="disulfide bond" evidence="6">
    <location>
        <begin position="161"/>
        <end position="166"/>
    </location>
</feature>
<dbReference type="PROSITE" id="PS50015">
    <property type="entry name" value="SAP_B"/>
    <property type="match status" value="1"/>
</dbReference>
<reference evidence="10 11" key="1">
    <citation type="submission" date="2019-03" db="EMBL/GenBank/DDBJ databases">
        <title>The genome sequence of a newly discovered highly antifungal drug resistant Aspergillus species, Aspergillus tanneri NIH 1004.</title>
        <authorList>
            <person name="Mounaud S."/>
            <person name="Singh I."/>
            <person name="Joardar V."/>
            <person name="Pakala S."/>
            <person name="Pakala S."/>
            <person name="Venepally P."/>
            <person name="Hoover J."/>
            <person name="Nierman W."/>
            <person name="Chung J."/>
            <person name="Losada L."/>
        </authorList>
    </citation>
    <scope>NUCLEOTIDE SEQUENCE [LARGE SCALE GENOMIC DNA]</scope>
    <source>
        <strain evidence="10 11">NIH1004</strain>
    </source>
</reference>
<feature type="signal peptide" evidence="7">
    <location>
        <begin position="1"/>
        <end position="19"/>
    </location>
</feature>
<keyword evidence="3" id="KW-0325">Glycoprotein</keyword>
<dbReference type="SUPFAM" id="SSF56300">
    <property type="entry name" value="Metallo-dependent phosphatases"/>
    <property type="match status" value="1"/>
</dbReference>
<comment type="cofactor">
    <cofactor evidence="5">
        <name>Zn(2+)</name>
        <dbReference type="ChEBI" id="CHEBI:29105"/>
    </cofactor>
    <text evidence="5">Binds 2 Zn(2+) ions per subunit.</text>
</comment>
<evidence type="ECO:0000256" key="6">
    <source>
        <dbReference type="PIRSR" id="PIRSR000948-2"/>
    </source>
</evidence>
<evidence type="ECO:0000256" key="2">
    <source>
        <dbReference type="ARBA" id="ARBA00023157"/>
    </source>
</evidence>
<dbReference type="InterPro" id="IPR011160">
    <property type="entry name" value="Sphingomy_PDE"/>
</dbReference>
<dbReference type="EMBL" id="QUQM01000003">
    <property type="protein sequence ID" value="KAA8649172.1"/>
    <property type="molecule type" value="Genomic_DNA"/>
</dbReference>
<feature type="binding site" evidence="5">
    <location>
        <position position="146"/>
    </location>
    <ligand>
        <name>Zn(2+)</name>
        <dbReference type="ChEBI" id="CHEBI:29105"/>
        <label>1</label>
    </ligand>
</feature>
<dbReference type="InterPro" id="IPR004843">
    <property type="entry name" value="Calcineurin-like_PHP"/>
</dbReference>
<dbReference type="Proteomes" id="UP000308092">
    <property type="component" value="Unassembled WGS sequence"/>
</dbReference>
<evidence type="ECO:0000313" key="10">
    <source>
        <dbReference type="EMBL" id="THC90703.1"/>
    </source>
</evidence>
<feature type="disulfide bond" evidence="6">
    <location>
        <begin position="35"/>
        <end position="111"/>
    </location>
</feature>
<evidence type="ECO:0000313" key="9">
    <source>
        <dbReference type="EMBL" id="KAA8649172.1"/>
    </source>
</evidence>
<dbReference type="EMBL" id="SOSA01000491">
    <property type="protein sequence ID" value="THC90703.1"/>
    <property type="molecule type" value="Genomic_DNA"/>
</dbReference>
<feature type="binding site" evidence="5">
    <location>
        <position position="399"/>
    </location>
    <ligand>
        <name>Zn(2+)</name>
        <dbReference type="ChEBI" id="CHEBI:29105"/>
        <label>1</label>
    </ligand>
</feature>
<feature type="binding site" evidence="5">
    <location>
        <position position="148"/>
    </location>
    <ligand>
        <name>Zn(2+)</name>
        <dbReference type="ChEBI" id="CHEBI:29105"/>
        <label>1</label>
    </ligand>
</feature>
<feature type="domain" description="Saposin B-type" evidence="8">
    <location>
        <begin position="31"/>
        <end position="115"/>
    </location>
</feature>
<evidence type="ECO:0000256" key="1">
    <source>
        <dbReference type="ARBA" id="ARBA00022801"/>
    </source>
</evidence>
<dbReference type="AlphaFoldDB" id="A0A4S3J6W8"/>
<dbReference type="InterPro" id="IPR041805">
    <property type="entry name" value="ASMase/PPN1_MPP"/>
</dbReference>
<dbReference type="GO" id="GO:0006685">
    <property type="term" value="P:sphingomyelin catabolic process"/>
    <property type="evidence" value="ECO:0007669"/>
    <property type="project" value="UniProtKB-UniRule"/>
</dbReference>
<dbReference type="InterPro" id="IPR029052">
    <property type="entry name" value="Metallo-depent_PP-like"/>
</dbReference>
<comment type="similarity">
    <text evidence="4">Belongs to the acid sphingomyelinase family.</text>
</comment>
<keyword evidence="5" id="KW-0479">Metal-binding</keyword>
<keyword evidence="4" id="KW-0326">Glycosidase</keyword>
<accession>A0A4S3J6W8</accession>
<dbReference type="PIRSF" id="PIRSF000948">
    <property type="entry name" value="Sphingomy_PDE"/>
    <property type="match status" value="1"/>
</dbReference>
<dbReference type="GO" id="GO:0016020">
    <property type="term" value="C:membrane"/>
    <property type="evidence" value="ECO:0007669"/>
    <property type="project" value="GOC"/>
</dbReference>